<keyword evidence="1" id="KW-1133">Transmembrane helix</keyword>
<evidence type="ECO:0000256" key="1">
    <source>
        <dbReference type="SAM" id="Phobius"/>
    </source>
</evidence>
<dbReference type="InterPro" id="IPR007892">
    <property type="entry name" value="CHASE4"/>
</dbReference>
<feature type="domain" description="GGDEF" evidence="3">
    <location>
        <begin position="333"/>
        <end position="465"/>
    </location>
</feature>
<dbReference type="RefSeq" id="WP_271169905.1">
    <property type="nucleotide sequence ID" value="NZ_BSFI01000023.1"/>
</dbReference>
<comment type="caution">
    <text evidence="4">The sequence shown here is derived from an EMBL/GenBank/DDBJ whole genome shotgun (WGS) entry which is preliminary data.</text>
</comment>
<dbReference type="Gene3D" id="3.20.20.450">
    <property type="entry name" value="EAL domain"/>
    <property type="match status" value="1"/>
</dbReference>
<feature type="domain" description="EAL" evidence="2">
    <location>
        <begin position="474"/>
        <end position="723"/>
    </location>
</feature>
<dbReference type="NCBIfam" id="TIGR00254">
    <property type="entry name" value="GGDEF"/>
    <property type="match status" value="1"/>
</dbReference>
<dbReference type="InterPro" id="IPR000160">
    <property type="entry name" value="GGDEF_dom"/>
</dbReference>
<dbReference type="InterPro" id="IPR029787">
    <property type="entry name" value="Nucleotide_cyclase"/>
</dbReference>
<evidence type="ECO:0000259" key="2">
    <source>
        <dbReference type="PROSITE" id="PS50883"/>
    </source>
</evidence>
<evidence type="ECO:0000313" key="5">
    <source>
        <dbReference type="Proteomes" id="UP001143372"/>
    </source>
</evidence>
<protein>
    <recommendedName>
        <fullName evidence="6">EAL domain-containing protein</fullName>
    </recommendedName>
</protein>
<keyword evidence="1" id="KW-0812">Transmembrane</keyword>
<evidence type="ECO:0000313" key="4">
    <source>
        <dbReference type="EMBL" id="GLK69681.1"/>
    </source>
</evidence>
<dbReference type="SMART" id="SM00052">
    <property type="entry name" value="EAL"/>
    <property type="match status" value="1"/>
</dbReference>
<dbReference type="PROSITE" id="PS50887">
    <property type="entry name" value="GGDEF"/>
    <property type="match status" value="1"/>
</dbReference>
<dbReference type="CDD" id="cd01948">
    <property type="entry name" value="EAL"/>
    <property type="match status" value="1"/>
</dbReference>
<feature type="transmembrane region" description="Helical" evidence="1">
    <location>
        <begin position="259"/>
        <end position="278"/>
    </location>
</feature>
<dbReference type="InterPro" id="IPR052155">
    <property type="entry name" value="Biofilm_reg_signaling"/>
</dbReference>
<dbReference type="SUPFAM" id="SSF141868">
    <property type="entry name" value="EAL domain-like"/>
    <property type="match status" value="1"/>
</dbReference>
<keyword evidence="1" id="KW-0472">Membrane</keyword>
<dbReference type="Pfam" id="PF05228">
    <property type="entry name" value="CHASE4"/>
    <property type="match status" value="1"/>
</dbReference>
<reference evidence="4" key="2">
    <citation type="submission" date="2023-01" db="EMBL/GenBank/DDBJ databases">
        <authorList>
            <person name="Sun Q."/>
            <person name="Evtushenko L."/>
        </authorList>
    </citation>
    <scope>NUCLEOTIDE SEQUENCE</scope>
    <source>
        <strain evidence="4">VKM B-2347</strain>
    </source>
</reference>
<dbReference type="Proteomes" id="UP001143372">
    <property type="component" value="Unassembled WGS sequence"/>
</dbReference>
<dbReference type="InterPro" id="IPR001633">
    <property type="entry name" value="EAL_dom"/>
</dbReference>
<dbReference type="Pfam" id="PF00563">
    <property type="entry name" value="EAL"/>
    <property type="match status" value="1"/>
</dbReference>
<evidence type="ECO:0000259" key="3">
    <source>
        <dbReference type="PROSITE" id="PS50887"/>
    </source>
</evidence>
<dbReference type="EMBL" id="BSFI01000023">
    <property type="protein sequence ID" value="GLK69681.1"/>
    <property type="molecule type" value="Genomic_DNA"/>
</dbReference>
<dbReference type="InterPro" id="IPR035919">
    <property type="entry name" value="EAL_sf"/>
</dbReference>
<dbReference type="SUPFAM" id="SSF55073">
    <property type="entry name" value="Nucleotide cyclase"/>
    <property type="match status" value="1"/>
</dbReference>
<gene>
    <name evidence="4" type="ORF">GCM10008179_33190</name>
</gene>
<dbReference type="CDD" id="cd01949">
    <property type="entry name" value="GGDEF"/>
    <property type="match status" value="1"/>
</dbReference>
<evidence type="ECO:0008006" key="6">
    <source>
        <dbReference type="Google" id="ProtNLM"/>
    </source>
</evidence>
<sequence length="729" mass="78148">MSHPQSRFAATFGRRIMIPLVGVLIVALALVFALLCSISNQLDAESEARSVAFTQLAWSERTDAQSKLLSDYAGWGDAYANLHTRVNLEWAYTQGNLGRSLFERFDFGYIFVIAPDGSTVYAVIDGVLANVQAGDVMQGDLRGLVDKAAAAPANETLAISGVLSAGGDPVIVSAGAFSTGGDGSIPQQDGPPSVLILGERMSPAALDKLGRGTFVNGLRVARNGDDAKAAPSLRIGEGASAFTLRWDPERPGTRLLETFLPWLVVTVAGVIALLALAVRSAMKAAALAQSGAAKLAEAYRDAEHQALHDPTTGLPNRSMLTKQMTEALSRKGSRFAVLHLDLDRFKSVNDGFGYSVGDLVLNEVAKRLCKAVRGGDLVARVGGDKFVMMVRRIDGADVEALCRRLLEAIRQPIEVESHVVHVGLSIGVTLAPEDAADAEGLLRRSGIALHQTKSNGGGAYRFFASEMNDQILKRRGLEADMRRGLDADEFFLLYQPRYDARSMRIRSVEALVRWRHPERGLVGPAEFIPLAEETGLIAALGVHVLRLACRQAIEWPGIGVSVNVSPVQFRGSDFVATVSEALSVTGLAPARLELELTEGVLLEDTERAGLILNSLKARGIQLSMDDFGTGYSSLGYLKRFPFDAIKIDRSFIADLHAVGESRAIVQAILGLGRALGISVTAEGVETAEQLTLLRLDGCDEVQGFHMAHPSKAEDIPRLCAMAEAASRSS</sequence>
<keyword evidence="5" id="KW-1185">Reference proteome</keyword>
<dbReference type="PROSITE" id="PS50883">
    <property type="entry name" value="EAL"/>
    <property type="match status" value="1"/>
</dbReference>
<reference evidence="4" key="1">
    <citation type="journal article" date="2014" name="Int. J. Syst. Evol. Microbiol.">
        <title>Complete genome sequence of Corynebacterium casei LMG S-19264T (=DSM 44701T), isolated from a smear-ripened cheese.</title>
        <authorList>
            <consortium name="US DOE Joint Genome Institute (JGI-PGF)"/>
            <person name="Walter F."/>
            <person name="Albersmeier A."/>
            <person name="Kalinowski J."/>
            <person name="Ruckert C."/>
        </authorList>
    </citation>
    <scope>NUCLEOTIDE SEQUENCE</scope>
    <source>
        <strain evidence="4">VKM B-2347</strain>
    </source>
</reference>
<name>A0A9W6J4J5_9HYPH</name>
<dbReference type="PANTHER" id="PTHR44757:SF10">
    <property type="entry name" value="MEMBRANE PROTEIN"/>
    <property type="match status" value="1"/>
</dbReference>
<dbReference type="Gene3D" id="3.30.70.270">
    <property type="match status" value="1"/>
</dbReference>
<dbReference type="SMART" id="SM00267">
    <property type="entry name" value="GGDEF"/>
    <property type="match status" value="1"/>
</dbReference>
<dbReference type="InterPro" id="IPR043128">
    <property type="entry name" value="Rev_trsase/Diguanyl_cyclase"/>
</dbReference>
<dbReference type="AlphaFoldDB" id="A0A9W6J4J5"/>
<dbReference type="Pfam" id="PF00990">
    <property type="entry name" value="GGDEF"/>
    <property type="match status" value="1"/>
</dbReference>
<accession>A0A9W6J4J5</accession>
<dbReference type="PANTHER" id="PTHR44757">
    <property type="entry name" value="DIGUANYLATE CYCLASE DGCP"/>
    <property type="match status" value="1"/>
</dbReference>
<proteinExistence type="predicted"/>
<organism evidence="4 5">
    <name type="scientific">Hansschlegelia plantiphila</name>
    <dbReference type="NCBI Taxonomy" id="374655"/>
    <lineage>
        <taxon>Bacteria</taxon>
        <taxon>Pseudomonadati</taxon>
        <taxon>Pseudomonadota</taxon>
        <taxon>Alphaproteobacteria</taxon>
        <taxon>Hyphomicrobiales</taxon>
        <taxon>Methylopilaceae</taxon>
        <taxon>Hansschlegelia</taxon>
    </lineage>
</organism>